<keyword evidence="4" id="KW-1185">Reference proteome</keyword>
<evidence type="ECO:0000256" key="1">
    <source>
        <dbReference type="ARBA" id="ARBA00007637"/>
    </source>
</evidence>
<dbReference type="EMBL" id="VIGC01000007">
    <property type="protein sequence ID" value="TQE96514.1"/>
    <property type="molecule type" value="Genomic_DNA"/>
</dbReference>
<evidence type="ECO:0000259" key="2">
    <source>
        <dbReference type="Pfam" id="PF01370"/>
    </source>
</evidence>
<protein>
    <submittedName>
        <fullName evidence="3">NAD(P)-dependent oxidoreductase</fullName>
    </submittedName>
</protein>
<comment type="caution">
    <text evidence="3">The sequence shown here is derived from an EMBL/GenBank/DDBJ whole genome shotgun (WGS) entry which is preliminary data.</text>
</comment>
<dbReference type="InterPro" id="IPR001509">
    <property type="entry name" value="Epimerase_deHydtase"/>
</dbReference>
<proteinExistence type="inferred from homology"/>
<dbReference type="Gene3D" id="3.40.50.720">
    <property type="entry name" value="NAD(P)-binding Rossmann-like Domain"/>
    <property type="match status" value="1"/>
</dbReference>
<name>A0A540VIB8_9CHLR</name>
<dbReference type="SUPFAM" id="SSF51735">
    <property type="entry name" value="NAD(P)-binding Rossmann-fold domains"/>
    <property type="match status" value="1"/>
</dbReference>
<dbReference type="InParanoid" id="A0A540VIB8"/>
<evidence type="ECO:0000313" key="4">
    <source>
        <dbReference type="Proteomes" id="UP000317371"/>
    </source>
</evidence>
<dbReference type="InterPro" id="IPR036291">
    <property type="entry name" value="NAD(P)-bd_dom_sf"/>
</dbReference>
<dbReference type="PANTHER" id="PTHR43000">
    <property type="entry name" value="DTDP-D-GLUCOSE 4,6-DEHYDRATASE-RELATED"/>
    <property type="match status" value="1"/>
</dbReference>
<gene>
    <name evidence="3" type="ORF">FKZ61_06370</name>
</gene>
<dbReference type="RefSeq" id="WP_141609256.1">
    <property type="nucleotide sequence ID" value="NZ_VIGC02000007.1"/>
</dbReference>
<dbReference type="OrthoDB" id="9811743at2"/>
<sequence length="327" mass="35531">MSHETFMVTGAMGCIGAWTLRNLVHEDVRVVATDLATDPVRPRLLLSEEELARVTFVRLDVTDLKQVRATVEEHGVTHIVHLAGLQVPFCRANPSLGAQVNVVGTVNIFEAARHNWGQVQGLAYASSLAVLGPGHLYPETPVKDDVPLHPETLYGVYKQANEGTARIYWQDWQIPSVGLRPYIVYGVGRDQGMTSDIAKALLAVAAGRPFHIRFSGPVALQYADDVARIFIACARSGYQGAAACNLRNDVVQVADFVARVQERYPQAQLTVAEDSPLPFPADLDDSGLRGIIGSVPHTPLDQAIDATVTHFRTLIAAGQIDLGQLEN</sequence>
<evidence type="ECO:0000313" key="3">
    <source>
        <dbReference type="EMBL" id="TQE96514.1"/>
    </source>
</evidence>
<reference evidence="3 4" key="1">
    <citation type="submission" date="2019-06" db="EMBL/GenBank/DDBJ databases">
        <title>Genome sequence of Litorilinea aerophila BAA-2444.</title>
        <authorList>
            <person name="Maclea K.S."/>
            <person name="Maurais E.G."/>
            <person name="Iannazzi L.C."/>
        </authorList>
    </citation>
    <scope>NUCLEOTIDE SEQUENCE [LARGE SCALE GENOMIC DNA]</scope>
    <source>
        <strain evidence="3 4">ATCC BAA-2444</strain>
    </source>
</reference>
<accession>A0A540VIB8</accession>
<dbReference type="CDD" id="cd08946">
    <property type="entry name" value="SDR_e"/>
    <property type="match status" value="1"/>
</dbReference>
<organism evidence="3 4">
    <name type="scientific">Litorilinea aerophila</name>
    <dbReference type="NCBI Taxonomy" id="1204385"/>
    <lineage>
        <taxon>Bacteria</taxon>
        <taxon>Bacillati</taxon>
        <taxon>Chloroflexota</taxon>
        <taxon>Caldilineae</taxon>
        <taxon>Caldilineales</taxon>
        <taxon>Caldilineaceae</taxon>
        <taxon>Litorilinea</taxon>
    </lineage>
</organism>
<dbReference type="AlphaFoldDB" id="A0A540VIB8"/>
<dbReference type="Pfam" id="PF01370">
    <property type="entry name" value="Epimerase"/>
    <property type="match status" value="1"/>
</dbReference>
<dbReference type="Proteomes" id="UP000317371">
    <property type="component" value="Unassembled WGS sequence"/>
</dbReference>
<feature type="domain" description="NAD-dependent epimerase/dehydratase" evidence="2">
    <location>
        <begin position="7"/>
        <end position="236"/>
    </location>
</feature>
<comment type="similarity">
    <text evidence="1">Belongs to the NAD(P)-dependent epimerase/dehydratase family.</text>
</comment>